<name>A0A024RZS8_HYPJR</name>
<evidence type="ECO:0000256" key="1">
    <source>
        <dbReference type="SAM" id="MobiDB-lite"/>
    </source>
</evidence>
<dbReference type="KEGG" id="trr:M419DRAFT_124867"/>
<proteinExistence type="predicted"/>
<dbReference type="Proteomes" id="UP000024376">
    <property type="component" value="Unassembled WGS sequence"/>
</dbReference>
<feature type="non-terminal residue" evidence="2">
    <location>
        <position position="1"/>
    </location>
</feature>
<protein>
    <submittedName>
        <fullName evidence="2">Uncharacterized protein</fullName>
    </submittedName>
</protein>
<evidence type="ECO:0000313" key="2">
    <source>
        <dbReference type="EMBL" id="ETR98337.1"/>
    </source>
</evidence>
<organism evidence="2 3">
    <name type="scientific">Hypocrea jecorina (strain ATCC 56765 / BCRC 32924 / NRRL 11460 / Rut C-30)</name>
    <name type="common">Trichoderma reesei</name>
    <dbReference type="NCBI Taxonomy" id="1344414"/>
    <lineage>
        <taxon>Eukaryota</taxon>
        <taxon>Fungi</taxon>
        <taxon>Dikarya</taxon>
        <taxon>Ascomycota</taxon>
        <taxon>Pezizomycotina</taxon>
        <taxon>Sordariomycetes</taxon>
        <taxon>Hypocreomycetidae</taxon>
        <taxon>Hypocreales</taxon>
        <taxon>Hypocreaceae</taxon>
        <taxon>Trichoderma</taxon>
    </lineage>
</organism>
<feature type="compositionally biased region" description="Pro residues" evidence="1">
    <location>
        <begin position="66"/>
        <end position="76"/>
    </location>
</feature>
<evidence type="ECO:0000313" key="3">
    <source>
        <dbReference type="Proteomes" id="UP000024376"/>
    </source>
</evidence>
<feature type="compositionally biased region" description="Basic residues" evidence="1">
    <location>
        <begin position="82"/>
        <end position="100"/>
    </location>
</feature>
<dbReference type="AlphaFoldDB" id="A0A024RZS8"/>
<sequence>LCPSNPQDFVYYQVLHGISSLATHSFGRLSIYPPPSRCACRWLSSSARCLGPPRHLSSSDRTTPAQIPPRLPPRPPELTTRRPLRRLLRPRRPRARRPRPRPAAAPARPTATPPSSRPRPSRARAARPSPAPAL</sequence>
<gene>
    <name evidence="2" type="ORF">M419DRAFT_124867</name>
</gene>
<dbReference type="EMBL" id="KI911163">
    <property type="protein sequence ID" value="ETR98337.1"/>
    <property type="molecule type" value="Genomic_DNA"/>
</dbReference>
<dbReference type="HOGENOM" id="CLU_1901343_0_0_1"/>
<accession>A0A024RZS8</accession>
<feature type="region of interest" description="Disordered" evidence="1">
    <location>
        <begin position="48"/>
        <end position="134"/>
    </location>
</feature>
<reference evidence="3" key="1">
    <citation type="journal article" date="2013" name="Ind. Biotechnol.">
        <title>Comparative genomics analysis of Trichoderma reesei strains.</title>
        <authorList>
            <person name="Koike H."/>
            <person name="Aerts A."/>
            <person name="LaButti K."/>
            <person name="Grigoriev I.V."/>
            <person name="Baker S.E."/>
        </authorList>
    </citation>
    <scope>NUCLEOTIDE SEQUENCE [LARGE SCALE GENOMIC DNA]</scope>
    <source>
        <strain evidence="3">ATCC 56765 / BCRC 32924 / NRRL 11460 / Rut C-30</strain>
    </source>
</reference>